<sequence>MYIAITHLKKLKFEVPSHQSNRNRIVPFPFLPSVCTDKKDRDRGTPRIALKYHPLSSQSENRAAERHTIFATALP</sequence>
<evidence type="ECO:0000313" key="2">
    <source>
        <dbReference type="Proteomes" id="UP000606974"/>
    </source>
</evidence>
<reference evidence="1" key="1">
    <citation type="submission" date="2020-02" db="EMBL/GenBank/DDBJ databases">
        <authorList>
            <person name="Palmer J.M."/>
        </authorList>
    </citation>
    <scope>NUCLEOTIDE SEQUENCE</scope>
    <source>
        <strain evidence="1">EPUS1.4</strain>
        <tissue evidence="1">Thallus</tissue>
    </source>
</reference>
<name>A0A8H7E5I3_9EURO</name>
<gene>
    <name evidence="1" type="ORF">GJ744_007191</name>
</gene>
<dbReference type="Proteomes" id="UP000606974">
    <property type="component" value="Unassembled WGS sequence"/>
</dbReference>
<accession>A0A8H7E5I3</accession>
<evidence type="ECO:0000313" key="1">
    <source>
        <dbReference type="EMBL" id="KAF7510087.1"/>
    </source>
</evidence>
<comment type="caution">
    <text evidence="1">The sequence shown here is derived from an EMBL/GenBank/DDBJ whole genome shotgun (WGS) entry which is preliminary data.</text>
</comment>
<protein>
    <submittedName>
        <fullName evidence="1">Uncharacterized protein</fullName>
    </submittedName>
</protein>
<dbReference type="EMBL" id="JAACFV010000034">
    <property type="protein sequence ID" value="KAF7510087.1"/>
    <property type="molecule type" value="Genomic_DNA"/>
</dbReference>
<dbReference type="AlphaFoldDB" id="A0A8H7E5I3"/>
<keyword evidence="2" id="KW-1185">Reference proteome</keyword>
<organism evidence="1 2">
    <name type="scientific">Endocarpon pusillum</name>
    <dbReference type="NCBI Taxonomy" id="364733"/>
    <lineage>
        <taxon>Eukaryota</taxon>
        <taxon>Fungi</taxon>
        <taxon>Dikarya</taxon>
        <taxon>Ascomycota</taxon>
        <taxon>Pezizomycotina</taxon>
        <taxon>Eurotiomycetes</taxon>
        <taxon>Chaetothyriomycetidae</taxon>
        <taxon>Verrucariales</taxon>
        <taxon>Verrucariaceae</taxon>
        <taxon>Endocarpon</taxon>
    </lineage>
</organism>
<proteinExistence type="predicted"/>